<dbReference type="PANTHER" id="PTHR24269:SF16">
    <property type="entry name" value="PROTEIN SLG1"/>
    <property type="match status" value="1"/>
</dbReference>
<keyword evidence="5 8" id="KW-0472">Membrane</keyword>
<keyword evidence="12" id="KW-1185">Reference proteome</keyword>
<comment type="subcellular location">
    <subcellularLocation>
        <location evidence="1">Membrane</location>
        <topology evidence="1">Single-pass membrane protein</topology>
    </subcellularLocation>
</comment>
<dbReference type="OrthoDB" id="5985073at2759"/>
<dbReference type="EMBL" id="MU251364">
    <property type="protein sequence ID" value="KAG9238920.1"/>
    <property type="molecule type" value="Genomic_DNA"/>
</dbReference>
<evidence type="ECO:0000256" key="8">
    <source>
        <dbReference type="SAM" id="Phobius"/>
    </source>
</evidence>
<dbReference type="PANTHER" id="PTHR24269">
    <property type="entry name" value="KREMEN PROTEIN"/>
    <property type="match status" value="1"/>
</dbReference>
<dbReference type="AlphaFoldDB" id="A0A9P8C9X3"/>
<feature type="region of interest" description="Disordered" evidence="7">
    <location>
        <begin position="170"/>
        <end position="197"/>
    </location>
</feature>
<keyword evidence="2 8" id="KW-0812">Transmembrane</keyword>
<evidence type="ECO:0000256" key="1">
    <source>
        <dbReference type="ARBA" id="ARBA00004167"/>
    </source>
</evidence>
<feature type="region of interest" description="Disordered" evidence="7">
    <location>
        <begin position="322"/>
        <end position="342"/>
    </location>
</feature>
<feature type="domain" description="WSC" evidence="10">
    <location>
        <begin position="45"/>
        <end position="153"/>
    </location>
</feature>
<dbReference type="InterPro" id="IPR002889">
    <property type="entry name" value="WSC_carb-bd"/>
</dbReference>
<protein>
    <recommendedName>
        <fullName evidence="10">WSC domain-containing protein</fullName>
    </recommendedName>
</protein>
<dbReference type="PROSITE" id="PS51212">
    <property type="entry name" value="WSC"/>
    <property type="match status" value="1"/>
</dbReference>
<name>A0A9P8C9X3_9HELO</name>
<feature type="signal peptide" evidence="9">
    <location>
        <begin position="1"/>
        <end position="28"/>
    </location>
</feature>
<dbReference type="InterPro" id="IPR051836">
    <property type="entry name" value="Kremen_rcpt"/>
</dbReference>
<evidence type="ECO:0000256" key="3">
    <source>
        <dbReference type="ARBA" id="ARBA00022729"/>
    </source>
</evidence>
<gene>
    <name evidence="11" type="ORF">BJ875DRAFT_286865</name>
</gene>
<accession>A0A9P8C9X3</accession>
<feature type="compositionally biased region" description="Basic and acidic residues" evidence="7">
    <location>
        <begin position="286"/>
        <end position="304"/>
    </location>
</feature>
<evidence type="ECO:0000256" key="5">
    <source>
        <dbReference type="ARBA" id="ARBA00023136"/>
    </source>
</evidence>
<evidence type="ECO:0000313" key="11">
    <source>
        <dbReference type="EMBL" id="KAG9238920.1"/>
    </source>
</evidence>
<feature type="compositionally biased region" description="Low complexity" evidence="7">
    <location>
        <begin position="170"/>
        <end position="180"/>
    </location>
</feature>
<proteinExistence type="predicted"/>
<evidence type="ECO:0000259" key="10">
    <source>
        <dbReference type="PROSITE" id="PS51212"/>
    </source>
</evidence>
<dbReference type="Pfam" id="PF01822">
    <property type="entry name" value="WSC"/>
    <property type="match status" value="1"/>
</dbReference>
<organism evidence="11 12">
    <name type="scientific">Amylocarpus encephaloides</name>
    <dbReference type="NCBI Taxonomy" id="45428"/>
    <lineage>
        <taxon>Eukaryota</taxon>
        <taxon>Fungi</taxon>
        <taxon>Dikarya</taxon>
        <taxon>Ascomycota</taxon>
        <taxon>Pezizomycotina</taxon>
        <taxon>Leotiomycetes</taxon>
        <taxon>Helotiales</taxon>
        <taxon>Helotiales incertae sedis</taxon>
        <taxon>Amylocarpus</taxon>
    </lineage>
</organism>
<evidence type="ECO:0000256" key="9">
    <source>
        <dbReference type="SAM" id="SignalP"/>
    </source>
</evidence>
<sequence length="457" mass="49525">MSITMSIFLLSCYFSLLTLHLILPFTLTQSITSTPTSPMSPLPPNYTLLGCYLELPRGSGGRAIGLTGQYLSPLPPDVVTVPRCLDACANARQPDGTRQYPYAALENSRGCFCGLTFSNSSMLSDPSNCQSPCSGDQNTTCGGFGFLELYQFIITRPELSSNFSVLTTNPTTTNDITNETPSATANPTTIPISSPSSPPHSSSVVGLAVGISFGVFFFTLIVAVLVTYVIYRYKRRKSSDLQGNLTPTQFAGLPFSGGSRFEASYAGDGDGDEEESDQFFNEESSEVDHGGGEDVEGHEAKVDTNKAKPRAAFLDKDHIIRNNKDKGKDMGATAGMGENCNPKKITRRRTFEAWKSGVVPSGPPSTISTIDLNRDSIPFPTFELRSRVDIRRSQSYTEGITRVAQTRDVGRARELGRQARSAGSSLVELLVIGAEEIDAKRGRWDVEAGAKREGREE</sequence>
<keyword evidence="4 8" id="KW-1133">Transmembrane helix</keyword>
<dbReference type="Proteomes" id="UP000824998">
    <property type="component" value="Unassembled WGS sequence"/>
</dbReference>
<evidence type="ECO:0000256" key="4">
    <source>
        <dbReference type="ARBA" id="ARBA00022989"/>
    </source>
</evidence>
<reference evidence="11" key="1">
    <citation type="journal article" date="2021" name="IMA Fungus">
        <title>Genomic characterization of three marine fungi, including Emericellopsis atlantica sp. nov. with signatures of a generalist lifestyle and marine biomass degradation.</title>
        <authorList>
            <person name="Hagestad O.C."/>
            <person name="Hou L."/>
            <person name="Andersen J.H."/>
            <person name="Hansen E.H."/>
            <person name="Altermark B."/>
            <person name="Li C."/>
            <person name="Kuhnert E."/>
            <person name="Cox R.J."/>
            <person name="Crous P.W."/>
            <person name="Spatafora J.W."/>
            <person name="Lail K."/>
            <person name="Amirebrahimi M."/>
            <person name="Lipzen A."/>
            <person name="Pangilinan J."/>
            <person name="Andreopoulos W."/>
            <person name="Hayes R.D."/>
            <person name="Ng V."/>
            <person name="Grigoriev I.V."/>
            <person name="Jackson S.A."/>
            <person name="Sutton T.D.S."/>
            <person name="Dobson A.D.W."/>
            <person name="Rama T."/>
        </authorList>
    </citation>
    <scope>NUCLEOTIDE SEQUENCE</scope>
    <source>
        <strain evidence="11">TRa018bII</strain>
    </source>
</reference>
<evidence type="ECO:0000256" key="7">
    <source>
        <dbReference type="SAM" id="MobiDB-lite"/>
    </source>
</evidence>
<feature type="compositionally biased region" description="Low complexity" evidence="7">
    <location>
        <begin position="187"/>
        <end position="197"/>
    </location>
</feature>
<dbReference type="SMART" id="SM00321">
    <property type="entry name" value="WSC"/>
    <property type="match status" value="1"/>
</dbReference>
<dbReference type="GO" id="GO:0005886">
    <property type="term" value="C:plasma membrane"/>
    <property type="evidence" value="ECO:0007669"/>
    <property type="project" value="TreeGrafter"/>
</dbReference>
<feature type="chain" id="PRO_5040266761" description="WSC domain-containing protein" evidence="9">
    <location>
        <begin position="29"/>
        <end position="457"/>
    </location>
</feature>
<evidence type="ECO:0000256" key="2">
    <source>
        <dbReference type="ARBA" id="ARBA00022692"/>
    </source>
</evidence>
<keyword evidence="3 9" id="KW-0732">Signal</keyword>
<evidence type="ECO:0000256" key="6">
    <source>
        <dbReference type="ARBA" id="ARBA00023180"/>
    </source>
</evidence>
<feature type="transmembrane region" description="Helical" evidence="8">
    <location>
        <begin position="204"/>
        <end position="231"/>
    </location>
</feature>
<feature type="region of interest" description="Disordered" evidence="7">
    <location>
        <begin position="261"/>
        <end position="304"/>
    </location>
</feature>
<comment type="caution">
    <text evidence="11">The sequence shown here is derived from an EMBL/GenBank/DDBJ whole genome shotgun (WGS) entry which is preliminary data.</text>
</comment>
<keyword evidence="6" id="KW-0325">Glycoprotein</keyword>
<evidence type="ECO:0000313" key="12">
    <source>
        <dbReference type="Proteomes" id="UP000824998"/>
    </source>
</evidence>